<proteinExistence type="inferred from homology"/>
<name>S3BN61_9BURK</name>
<keyword evidence="10" id="KW-1185">Reference proteome</keyword>
<dbReference type="HOGENOM" id="CLU_051078_1_0_4"/>
<dbReference type="NCBIfam" id="TIGR01065">
    <property type="entry name" value="hlyIII"/>
    <property type="match status" value="1"/>
</dbReference>
<feature type="transmembrane region" description="Helical" evidence="8">
    <location>
        <begin position="57"/>
        <end position="79"/>
    </location>
</feature>
<keyword evidence="7" id="KW-0862">Zinc</keyword>
<dbReference type="InterPro" id="IPR004254">
    <property type="entry name" value="AdipoR/HlyIII-related"/>
</dbReference>
<keyword evidence="7" id="KW-0479">Metal-binding</keyword>
<comment type="caution">
    <text evidence="9">The sequence shown here is derived from an EMBL/GenBank/DDBJ whole genome shotgun (WGS) entry which is preliminary data.</text>
</comment>
<dbReference type="GO" id="GO:0046872">
    <property type="term" value="F:metal ion binding"/>
    <property type="evidence" value="ECO:0007669"/>
    <property type="project" value="UniProtKB-KW"/>
</dbReference>
<dbReference type="PATRIC" id="fig|1203554.3.peg.561"/>
<evidence type="ECO:0000256" key="3">
    <source>
        <dbReference type="ARBA" id="ARBA00022475"/>
    </source>
</evidence>
<dbReference type="EMBL" id="ATCF01000010">
    <property type="protein sequence ID" value="EPE00796.1"/>
    <property type="molecule type" value="Genomic_DNA"/>
</dbReference>
<accession>S3BN61</accession>
<feature type="transmembrane region" description="Helical" evidence="8">
    <location>
        <begin position="99"/>
        <end position="132"/>
    </location>
</feature>
<evidence type="ECO:0000256" key="6">
    <source>
        <dbReference type="ARBA" id="ARBA00023136"/>
    </source>
</evidence>
<comment type="similarity">
    <text evidence="2">Belongs to the UPF0073 (Hly-III) family.</text>
</comment>
<keyword evidence="6 8" id="KW-0472">Membrane</keyword>
<gene>
    <name evidence="9" type="ORF">HMPREF1476_00576</name>
</gene>
<dbReference type="InterPro" id="IPR005744">
    <property type="entry name" value="Hy-lIII"/>
</dbReference>
<feature type="transmembrane region" description="Helical" evidence="8">
    <location>
        <begin position="176"/>
        <end position="195"/>
    </location>
</feature>
<keyword evidence="5 8" id="KW-1133">Transmembrane helix</keyword>
<dbReference type="AlphaFoldDB" id="S3BN61"/>
<dbReference type="PANTHER" id="PTHR20855">
    <property type="entry name" value="ADIPOR/PROGESTIN RECEPTOR-RELATED"/>
    <property type="match status" value="1"/>
</dbReference>
<comment type="subcellular location">
    <subcellularLocation>
        <location evidence="1">Cell membrane</location>
        <topology evidence="1">Multi-pass membrane protein</topology>
    </subcellularLocation>
</comment>
<dbReference type="PANTHER" id="PTHR20855:SF3">
    <property type="entry name" value="LD03007P"/>
    <property type="match status" value="1"/>
</dbReference>
<keyword evidence="3" id="KW-1003">Cell membrane</keyword>
<dbReference type="Pfam" id="PF03006">
    <property type="entry name" value="HlyIII"/>
    <property type="match status" value="1"/>
</dbReference>
<reference evidence="9 10" key="1">
    <citation type="submission" date="2013-04" db="EMBL/GenBank/DDBJ databases">
        <title>The Genome Sequence of Sutterella wadsworthensis HGA0223.</title>
        <authorList>
            <consortium name="The Broad Institute Genomics Platform"/>
            <person name="Earl A."/>
            <person name="Ward D."/>
            <person name="Feldgarden M."/>
            <person name="Gevers D."/>
            <person name="Schmidt T.M."/>
            <person name="Dover J."/>
            <person name="Dai D."/>
            <person name="Walker B."/>
            <person name="Young S."/>
            <person name="Zeng Q."/>
            <person name="Gargeya S."/>
            <person name="Fitzgerald M."/>
            <person name="Haas B."/>
            <person name="Abouelleil A."/>
            <person name="Allen A.W."/>
            <person name="Alvarado L."/>
            <person name="Arachchi H.M."/>
            <person name="Berlin A.M."/>
            <person name="Chapman S.B."/>
            <person name="Gainer-Dewar J."/>
            <person name="Goldberg J."/>
            <person name="Griggs A."/>
            <person name="Gujja S."/>
            <person name="Hansen M."/>
            <person name="Howarth C."/>
            <person name="Imamovic A."/>
            <person name="Ireland A."/>
            <person name="Larimer J."/>
            <person name="McCowan C."/>
            <person name="Murphy C."/>
            <person name="Pearson M."/>
            <person name="Poon T.W."/>
            <person name="Priest M."/>
            <person name="Roberts A."/>
            <person name="Saif S."/>
            <person name="Shea T."/>
            <person name="Sisk P."/>
            <person name="Sykes S."/>
            <person name="Wortman J."/>
            <person name="Nusbaum C."/>
            <person name="Birren B."/>
        </authorList>
    </citation>
    <scope>NUCLEOTIDE SEQUENCE [LARGE SCALE GENOMIC DNA]</scope>
    <source>
        <strain evidence="9 10">HGA0223</strain>
    </source>
</reference>
<evidence type="ECO:0000256" key="5">
    <source>
        <dbReference type="ARBA" id="ARBA00022989"/>
    </source>
</evidence>
<evidence type="ECO:0000256" key="4">
    <source>
        <dbReference type="ARBA" id="ARBA00022692"/>
    </source>
</evidence>
<evidence type="ECO:0000256" key="7">
    <source>
        <dbReference type="PIRSR" id="PIRSR604254-1"/>
    </source>
</evidence>
<dbReference type="GO" id="GO:0005886">
    <property type="term" value="C:plasma membrane"/>
    <property type="evidence" value="ECO:0007669"/>
    <property type="project" value="UniProtKB-SubCell"/>
</dbReference>
<feature type="transmembrane region" description="Helical" evidence="8">
    <location>
        <begin position="144"/>
        <end position="164"/>
    </location>
</feature>
<evidence type="ECO:0000256" key="1">
    <source>
        <dbReference type="ARBA" id="ARBA00004651"/>
    </source>
</evidence>
<dbReference type="Proteomes" id="UP000014400">
    <property type="component" value="Unassembled WGS sequence"/>
</dbReference>
<feature type="binding site" evidence="7">
    <location>
        <position position="202"/>
    </location>
    <ligand>
        <name>Zn(2+)</name>
        <dbReference type="ChEBI" id="CHEBI:29105"/>
    </ligand>
</feature>
<evidence type="ECO:0000313" key="9">
    <source>
        <dbReference type="EMBL" id="EPE00796.1"/>
    </source>
</evidence>
<feature type="transmembrane region" description="Helical" evidence="8">
    <location>
        <begin position="207"/>
        <end position="225"/>
    </location>
</feature>
<dbReference type="RefSeq" id="WP_005430680.1">
    <property type="nucleotide sequence ID" value="NZ_KE150480.1"/>
</dbReference>
<feature type="binding site" evidence="7">
    <location>
        <position position="80"/>
    </location>
    <ligand>
        <name>Zn(2+)</name>
        <dbReference type="ChEBI" id="CHEBI:29105"/>
    </ligand>
</feature>
<evidence type="ECO:0000256" key="8">
    <source>
        <dbReference type="SAM" id="Phobius"/>
    </source>
</evidence>
<dbReference type="GO" id="GO:0140911">
    <property type="term" value="F:pore-forming activity"/>
    <property type="evidence" value="ECO:0007669"/>
    <property type="project" value="InterPro"/>
</dbReference>
<protein>
    <submittedName>
        <fullName evidence="9">Hemolysin III family channel protein</fullName>
    </submittedName>
</protein>
<dbReference type="eggNOG" id="COG1272">
    <property type="taxonomic scope" value="Bacteria"/>
</dbReference>
<dbReference type="STRING" id="1203554.HMPREF1476_00576"/>
<evidence type="ECO:0000256" key="2">
    <source>
        <dbReference type="ARBA" id="ARBA00008488"/>
    </source>
</evidence>
<evidence type="ECO:0000313" key="10">
    <source>
        <dbReference type="Proteomes" id="UP000014400"/>
    </source>
</evidence>
<sequence length="231" mass="24812">MQEKKKVSSSSAVNAVGTYSLGEEIANAVTHGLAVLLSIAGLVLMIIFAVRQSAGALAIVSTSIFGASMIILYTVSTLYHAIPNLRAKRVLQVLDHSAIYILIAGSYTPFCLITLGGTTGIVLCSVVWTIALFGACFQPLLLRAADWLNCVLYLALGWCIVFVAEPLIESLPTGGLWLLAAGGITYSLGIIFYLWEKLPYNHAVWHVFVLAGTMLQFFAVLFYVIPHGTAA</sequence>
<keyword evidence="4 8" id="KW-0812">Transmembrane</keyword>
<feature type="transmembrane region" description="Helical" evidence="8">
    <location>
        <begin position="28"/>
        <end position="50"/>
    </location>
</feature>
<organism evidence="9 10">
    <name type="scientific">Sutterella wadsworthensis HGA0223</name>
    <dbReference type="NCBI Taxonomy" id="1203554"/>
    <lineage>
        <taxon>Bacteria</taxon>
        <taxon>Pseudomonadati</taxon>
        <taxon>Pseudomonadota</taxon>
        <taxon>Betaproteobacteria</taxon>
        <taxon>Burkholderiales</taxon>
        <taxon>Sutterellaceae</taxon>
        <taxon>Sutterella</taxon>
    </lineage>
</organism>
<feature type="binding site" evidence="7">
    <location>
        <position position="206"/>
    </location>
    <ligand>
        <name>Zn(2+)</name>
        <dbReference type="ChEBI" id="CHEBI:29105"/>
    </ligand>
</feature>